<dbReference type="PANTHER" id="PTHR10696:SF56">
    <property type="entry name" value="TAUD_TFDA-LIKE DOMAIN-CONTAINING PROTEIN"/>
    <property type="match status" value="1"/>
</dbReference>
<dbReference type="OrthoDB" id="581608at2"/>
<evidence type="ECO:0000313" key="7">
    <source>
        <dbReference type="EMBL" id="QFZ19950.1"/>
    </source>
</evidence>
<evidence type="ECO:0000256" key="3">
    <source>
        <dbReference type="ARBA" id="ARBA00023004"/>
    </source>
</evidence>
<evidence type="ECO:0000256" key="4">
    <source>
        <dbReference type="ARBA" id="ARBA00023194"/>
    </source>
</evidence>
<evidence type="ECO:0000259" key="6">
    <source>
        <dbReference type="Pfam" id="PF02668"/>
    </source>
</evidence>
<protein>
    <recommendedName>
        <fullName evidence="6">TauD/TfdA-like domain-containing protein</fullName>
    </recommendedName>
</protein>
<dbReference type="PANTHER" id="PTHR10696">
    <property type="entry name" value="GAMMA-BUTYROBETAINE HYDROXYLASE-RELATED"/>
    <property type="match status" value="1"/>
</dbReference>
<dbReference type="EMBL" id="CP034550">
    <property type="protein sequence ID" value="QFZ19950.1"/>
    <property type="molecule type" value="Genomic_DNA"/>
</dbReference>
<name>A0A5Q0H297_SACSY</name>
<keyword evidence="8" id="KW-1185">Reference proteome</keyword>
<evidence type="ECO:0000256" key="2">
    <source>
        <dbReference type="ARBA" id="ARBA00023002"/>
    </source>
</evidence>
<reference evidence="8" key="1">
    <citation type="journal article" date="2021" name="Curr. Microbiol.">
        <title>Complete genome of nocamycin-producing strain Saccharothrix syringae NRRL B-16468 reveals the biosynthetic potential for secondary metabolites.</title>
        <authorList>
            <person name="Mo X."/>
            <person name="Yang S."/>
        </authorList>
    </citation>
    <scope>NUCLEOTIDE SEQUENCE [LARGE SCALE GENOMIC DNA]</scope>
    <source>
        <strain evidence="8">ATCC 51364 / DSM 43886 / JCM 6844 / KCTC 9398 / NBRC 14523 / NRRL B-16468 / INA 2240</strain>
    </source>
</reference>
<dbReference type="AlphaFoldDB" id="A0A5Q0H297"/>
<dbReference type="Pfam" id="PF02668">
    <property type="entry name" value="TauD"/>
    <property type="match status" value="1"/>
</dbReference>
<feature type="region of interest" description="Disordered" evidence="5">
    <location>
        <begin position="1"/>
        <end position="22"/>
    </location>
</feature>
<dbReference type="SUPFAM" id="SSF51197">
    <property type="entry name" value="Clavaminate synthase-like"/>
    <property type="match status" value="1"/>
</dbReference>
<dbReference type="InterPro" id="IPR003819">
    <property type="entry name" value="TauD/TfdA-like"/>
</dbReference>
<evidence type="ECO:0000256" key="5">
    <source>
        <dbReference type="SAM" id="MobiDB-lite"/>
    </source>
</evidence>
<dbReference type="KEGG" id="ssyi:EKG83_23255"/>
<dbReference type="Gene3D" id="3.60.130.10">
    <property type="entry name" value="Clavaminate synthase-like"/>
    <property type="match status" value="1"/>
</dbReference>
<dbReference type="InterPro" id="IPR050411">
    <property type="entry name" value="AlphaKG_dependent_hydroxylases"/>
</dbReference>
<keyword evidence="2" id="KW-0560">Oxidoreductase</keyword>
<gene>
    <name evidence="7" type="ORF">EKG83_23255</name>
</gene>
<comment type="cofactor">
    <cofactor evidence="1">
        <name>Fe(2+)</name>
        <dbReference type="ChEBI" id="CHEBI:29033"/>
    </cofactor>
</comment>
<dbReference type="GO" id="GO:0017000">
    <property type="term" value="P:antibiotic biosynthetic process"/>
    <property type="evidence" value="ECO:0007669"/>
    <property type="project" value="UniProtKB-KW"/>
</dbReference>
<evidence type="ECO:0000256" key="1">
    <source>
        <dbReference type="ARBA" id="ARBA00001954"/>
    </source>
</evidence>
<accession>A0A5Q0H297</accession>
<proteinExistence type="predicted"/>
<dbReference type="Proteomes" id="UP000325787">
    <property type="component" value="Chromosome"/>
</dbReference>
<keyword evidence="4" id="KW-0045">Antibiotic biosynthesis</keyword>
<feature type="domain" description="TauD/TfdA-like" evidence="6">
    <location>
        <begin position="65"/>
        <end position="258"/>
    </location>
</feature>
<dbReference type="InterPro" id="IPR042098">
    <property type="entry name" value="TauD-like_sf"/>
</dbReference>
<dbReference type="GO" id="GO:0016491">
    <property type="term" value="F:oxidoreductase activity"/>
    <property type="evidence" value="ECO:0007669"/>
    <property type="project" value="UniProtKB-KW"/>
</dbReference>
<organism evidence="7 8">
    <name type="scientific">Saccharothrix syringae</name>
    <name type="common">Nocardiopsis syringae</name>
    <dbReference type="NCBI Taxonomy" id="103733"/>
    <lineage>
        <taxon>Bacteria</taxon>
        <taxon>Bacillati</taxon>
        <taxon>Actinomycetota</taxon>
        <taxon>Actinomycetes</taxon>
        <taxon>Pseudonocardiales</taxon>
        <taxon>Pseudonocardiaceae</taxon>
        <taxon>Saccharothrix</taxon>
    </lineage>
</organism>
<dbReference type="RefSeq" id="WP_084716229.1">
    <property type="nucleotide sequence ID" value="NZ_CP034550.1"/>
</dbReference>
<keyword evidence="3" id="KW-0408">Iron</keyword>
<sequence>MRPDLSDTRRKHPGTRASEFPAGFAPPIDLSCVEGGVVPIDEDAVRSDLRAHGYSYVDDVGESFDLRTGFGFLGEPVPQYLGEYVRDVRPDPAISDDVITPYNRSEVLPHTEWFEFPDVPPRYVVLHAVVAASSGGETTLADGYGYLATFSAEDRAELARRSYRWRSQVTLESEGIHQEASAPILTAVDGRPVLRFSSLFMECADDFSKNFVAAGREYFRRTRVAIPIGSGGALVWDNWRMLHARNAFTDRRRHLRRVIIGAA</sequence>
<evidence type="ECO:0000313" key="8">
    <source>
        <dbReference type="Proteomes" id="UP000325787"/>
    </source>
</evidence>